<dbReference type="RefSeq" id="WP_117741354.1">
    <property type="nucleotide sequence ID" value="NZ_QRUB01000008.1"/>
</dbReference>
<dbReference type="SUPFAM" id="SSF49785">
    <property type="entry name" value="Galactose-binding domain-like"/>
    <property type="match status" value="1"/>
</dbReference>
<dbReference type="GO" id="GO:0016787">
    <property type="term" value="F:hydrolase activity"/>
    <property type="evidence" value="ECO:0007669"/>
    <property type="project" value="UniProtKB-KW"/>
</dbReference>
<evidence type="ECO:0000256" key="2">
    <source>
        <dbReference type="ARBA" id="ARBA00022801"/>
    </source>
</evidence>
<accession>A0A3E4URD6</accession>
<keyword evidence="1" id="KW-0732">Signal</keyword>
<protein>
    <submittedName>
        <fullName evidence="3">Glycosyl hydrolase family 2</fullName>
    </submittedName>
</protein>
<dbReference type="Proteomes" id="UP000261223">
    <property type="component" value="Unassembled WGS sequence"/>
</dbReference>
<comment type="caution">
    <text evidence="3">The sequence shown here is derived from an EMBL/GenBank/DDBJ whole genome shotgun (WGS) entry which is preliminary data.</text>
</comment>
<dbReference type="NCBIfam" id="NF045579">
    <property type="entry name" value="rhamnoside_JR"/>
    <property type="match status" value="1"/>
</dbReference>
<name>A0A3E4URD6_BACSE</name>
<dbReference type="PANTHER" id="PTHR43817">
    <property type="entry name" value="GLYCOSYL HYDROLASE"/>
    <property type="match status" value="1"/>
</dbReference>
<evidence type="ECO:0000313" key="6">
    <source>
        <dbReference type="Proteomes" id="UP000284161"/>
    </source>
</evidence>
<evidence type="ECO:0000313" key="5">
    <source>
        <dbReference type="Proteomes" id="UP000261223"/>
    </source>
</evidence>
<organism evidence="3 5">
    <name type="scientific">Bacteroides stercoris</name>
    <dbReference type="NCBI Taxonomy" id="46506"/>
    <lineage>
        <taxon>Bacteria</taxon>
        <taxon>Pseudomonadati</taxon>
        <taxon>Bacteroidota</taxon>
        <taxon>Bacteroidia</taxon>
        <taxon>Bacteroidales</taxon>
        <taxon>Bacteroidaceae</taxon>
        <taxon>Bacteroides</taxon>
    </lineage>
</organism>
<dbReference type="EMBL" id="QSSV01000005">
    <property type="protein sequence ID" value="RGM14685.1"/>
    <property type="molecule type" value="Genomic_DNA"/>
</dbReference>
<dbReference type="AlphaFoldDB" id="A0A3E4URD6"/>
<evidence type="ECO:0000313" key="4">
    <source>
        <dbReference type="EMBL" id="RGR27624.1"/>
    </source>
</evidence>
<dbReference type="PANTHER" id="PTHR43817:SF1">
    <property type="entry name" value="HYDROLASE, FAMILY 43, PUTATIVE (AFU_ORTHOLOGUE AFUA_3G01660)-RELATED"/>
    <property type="match status" value="1"/>
</dbReference>
<dbReference type="InterPro" id="IPR008979">
    <property type="entry name" value="Galactose-bd-like_sf"/>
</dbReference>
<keyword evidence="2 3" id="KW-0378">Hydrolase</keyword>
<reference evidence="5 6" key="1">
    <citation type="submission" date="2018-08" db="EMBL/GenBank/DDBJ databases">
        <title>A genome reference for cultivated species of the human gut microbiota.</title>
        <authorList>
            <person name="Zou Y."/>
            <person name="Xue W."/>
            <person name="Luo G."/>
        </authorList>
    </citation>
    <scope>NUCLEOTIDE SEQUENCE [LARGE SCALE GENOMIC DNA]</scope>
    <source>
        <strain evidence="4 6">AF25-6</strain>
        <strain evidence="3 5">TF03-6</strain>
    </source>
</reference>
<dbReference type="Proteomes" id="UP000284161">
    <property type="component" value="Unassembled WGS sequence"/>
</dbReference>
<gene>
    <name evidence="4" type="ORF">DWY58_10190</name>
    <name evidence="3" type="ORF">DXC34_05165</name>
</gene>
<dbReference type="Pfam" id="PF17132">
    <property type="entry name" value="Glyco_hydro_106"/>
    <property type="match status" value="1"/>
</dbReference>
<dbReference type="Gene3D" id="2.60.120.260">
    <property type="entry name" value="Galactose-binding domain-like"/>
    <property type="match status" value="1"/>
</dbReference>
<sequence length="1062" mass="120192">MRIIRLFFIFLLIGPMSYAGSCLLPGGSLRNTLYGFLNPQDSTRTKMWWFHGKFPSTREGMTKDLESFKRVGIGGIVYYDQVHGDQLPNTELSMSKEWWDNIYYIAKETKRLELDFEFHVSNGFVAGGPWVKPCDAMKRLESVETVVTGGMPLTLKLQTPNNKYNFYRDIRVIAIPTKDVPEICMKLSANTSQFAPELLFGGQELYSIPAMKDAPIYINIDYTEVTSLRSISYIIGPSGKATTSATNVPGEPQATFVGTGYKILPPVGELQYSEDGEVYHKVCDLKPLYRAHESYKKKTISFLPVKARFYRIKLQGWNGSVEGKPLRLGGITLSSDPMINEYEYKAGYISEYIEKTMTTPAYSRGEVVPSDKVLDISRYVGTDGVLRWNAPKGNWRILRLCMVPTGGKVKHGRPDMMGLECDKMSFRASTLQFNAYFKQVLDSLDYHGINNLKGMAMDSHEAGAQNWTDDFLTEFKRLRGYDLSSYLPVMAGYVIDDVRTSESVLYDVRLTIADLISERYYGTFDRLCRNRNIVFTAQATGNAQCIVAIPIVAKSKVQKPQGEFWLMQPDGNYDIKESSSSAHLYGKQIASAEAFTDGDLTTMPDDLKNIADGAYSLGINEFVVCASVHQPYTKYAGYPGGRFYATYSRNNSWWEKSRDFGDYQSRVSYVMRQGRPVVDLCVYLGNNAPVRILTHRLPKIPAGYDFDAFSEDALLSRMESSEGKIVLPTGQSYSMMVLPRSGEISLGALRKIASLVKQGIYVYGNRPTGSPCKGDIGKDKEYEDLVSALWDSESYGKGKVFSGMTLDEALQKARVLPDVHGKKLYFAHRETNDCDIYFLNNHTDSIVSGLYTFKTKYQYAQLWDAVSGKRYRLSANQGLVTLRLSPRESCFVVFSNNDEQLDDKPLLSRHHVIDSKWTIDFNCRYQGVGQMECKELKYWNKSENSKIRYYSGTAVYKTSFEWKDIKSAVFLLLPSNNCVTEVYINKKKAGLIWCSPWNLDISPYLKEGKNELSLEVTNSWNNRAVGDLRLKNDKTIWKPELFVSENSLLQDAGLQGDIMLVF</sequence>
<evidence type="ECO:0000256" key="1">
    <source>
        <dbReference type="ARBA" id="ARBA00022729"/>
    </source>
</evidence>
<proteinExistence type="predicted"/>
<dbReference type="EMBL" id="QRUB01000008">
    <property type="protein sequence ID" value="RGR27624.1"/>
    <property type="molecule type" value="Genomic_DNA"/>
</dbReference>
<evidence type="ECO:0000313" key="3">
    <source>
        <dbReference type="EMBL" id="RGM14685.1"/>
    </source>
</evidence>